<evidence type="ECO:0000313" key="2">
    <source>
        <dbReference type="EMBL" id="MEU9577029.1"/>
    </source>
</evidence>
<keyword evidence="3" id="KW-1185">Reference proteome</keyword>
<sequence length="97" mass="10967">MTGRPRAEDRQVVDGTVRKIRTGISWRDLPERHGPGRTVRTRFRRYALDGVSARALQRIQARADAAGGIDRPVRIRGALRPRRGDCHCRTRVAVSPK</sequence>
<dbReference type="Proteomes" id="UP001551584">
    <property type="component" value="Unassembled WGS sequence"/>
</dbReference>
<evidence type="ECO:0000259" key="1">
    <source>
        <dbReference type="Pfam" id="PF13340"/>
    </source>
</evidence>
<accession>A0ABV3ELG0</accession>
<dbReference type="RefSeq" id="WP_359269846.1">
    <property type="nucleotide sequence ID" value="NZ_JBEZNA010000010.1"/>
</dbReference>
<gene>
    <name evidence="2" type="ORF">AB0D95_07145</name>
</gene>
<evidence type="ECO:0000313" key="3">
    <source>
        <dbReference type="Proteomes" id="UP001551584"/>
    </source>
</evidence>
<dbReference type="EMBL" id="JBEZNA010000010">
    <property type="protein sequence ID" value="MEU9577029.1"/>
    <property type="molecule type" value="Genomic_DNA"/>
</dbReference>
<dbReference type="PANTHER" id="PTHR46637:SF1">
    <property type="entry name" value="BLL5188 PROTEIN"/>
    <property type="match status" value="1"/>
</dbReference>
<feature type="domain" description="Insertion element IS402-like" evidence="1">
    <location>
        <begin position="3"/>
        <end position="54"/>
    </location>
</feature>
<organism evidence="2 3">
    <name type="scientific">Streptomyces chilikensis</name>
    <dbReference type="NCBI Taxonomy" id="1194079"/>
    <lineage>
        <taxon>Bacteria</taxon>
        <taxon>Bacillati</taxon>
        <taxon>Actinomycetota</taxon>
        <taxon>Actinomycetes</taxon>
        <taxon>Kitasatosporales</taxon>
        <taxon>Streptomycetaceae</taxon>
        <taxon>Streptomyces</taxon>
    </lineage>
</organism>
<name>A0ABV3ELG0_9ACTN</name>
<protein>
    <submittedName>
        <fullName evidence="2">Transposase</fullName>
    </submittedName>
</protein>
<dbReference type="PANTHER" id="PTHR46637">
    <property type="entry name" value="TIS1421-TRANSPOSASE PROTEIN A"/>
    <property type="match status" value="1"/>
</dbReference>
<reference evidence="2 3" key="1">
    <citation type="submission" date="2024-06" db="EMBL/GenBank/DDBJ databases">
        <title>The Natural Products Discovery Center: Release of the First 8490 Sequenced Strains for Exploring Actinobacteria Biosynthetic Diversity.</title>
        <authorList>
            <person name="Kalkreuter E."/>
            <person name="Kautsar S.A."/>
            <person name="Yang D."/>
            <person name="Bader C.D."/>
            <person name="Teijaro C.N."/>
            <person name="Fluegel L."/>
            <person name="Davis C.M."/>
            <person name="Simpson J.R."/>
            <person name="Lauterbach L."/>
            <person name="Steele A.D."/>
            <person name="Gui C."/>
            <person name="Meng S."/>
            <person name="Li G."/>
            <person name="Viehrig K."/>
            <person name="Ye F."/>
            <person name="Su P."/>
            <person name="Kiefer A.F."/>
            <person name="Nichols A."/>
            <person name="Cepeda A.J."/>
            <person name="Yan W."/>
            <person name="Fan B."/>
            <person name="Jiang Y."/>
            <person name="Adhikari A."/>
            <person name="Zheng C.-J."/>
            <person name="Schuster L."/>
            <person name="Cowan T.M."/>
            <person name="Smanski M.J."/>
            <person name="Chevrette M.G."/>
            <person name="De Carvalho L.P.S."/>
            <person name="Shen B."/>
        </authorList>
    </citation>
    <scope>NUCLEOTIDE SEQUENCE [LARGE SCALE GENOMIC DNA]</scope>
    <source>
        <strain evidence="2 3">NPDC048117</strain>
    </source>
</reference>
<proteinExistence type="predicted"/>
<dbReference type="InterPro" id="IPR025161">
    <property type="entry name" value="IS402-like_dom"/>
</dbReference>
<dbReference type="Pfam" id="PF13340">
    <property type="entry name" value="DUF4096"/>
    <property type="match status" value="1"/>
</dbReference>
<dbReference type="InterPro" id="IPR052909">
    <property type="entry name" value="Transposase_6_like"/>
</dbReference>
<comment type="caution">
    <text evidence="2">The sequence shown here is derived from an EMBL/GenBank/DDBJ whole genome shotgun (WGS) entry which is preliminary data.</text>
</comment>